<evidence type="ECO:0000313" key="4">
    <source>
        <dbReference type="Proteomes" id="UP001365542"/>
    </source>
</evidence>
<evidence type="ECO:0000256" key="1">
    <source>
        <dbReference type="SAM" id="MobiDB-lite"/>
    </source>
</evidence>
<feature type="region of interest" description="Disordered" evidence="1">
    <location>
        <begin position="167"/>
        <end position="225"/>
    </location>
</feature>
<feature type="compositionally biased region" description="Low complexity" evidence="1">
    <location>
        <begin position="197"/>
        <end position="208"/>
    </location>
</feature>
<dbReference type="AlphaFoldDB" id="A0AAV9WVN3"/>
<protein>
    <submittedName>
        <fullName evidence="3">Uncharacterized protein</fullName>
    </submittedName>
</protein>
<keyword evidence="4" id="KW-1185">Reference proteome</keyword>
<name>A0AAV9WVN3_9PEZI</name>
<feature type="compositionally biased region" description="Low complexity" evidence="1">
    <location>
        <begin position="215"/>
        <end position="225"/>
    </location>
</feature>
<dbReference type="EMBL" id="JAVHJO010000015">
    <property type="protein sequence ID" value="KAK6527529.1"/>
    <property type="molecule type" value="Genomic_DNA"/>
</dbReference>
<sequence>MQLNSFIVAAILGMTATVSAAPGHHEHHGHEGSGGHKGAYFAANAPDSKGFPIKSIDAASISKLISKNALPKLSPGDNLALRGNFTSCDIDTNLDGTFDKKDLTTSNGPSTGNSGHEHKQLTIPTDLTCTGTSGDVKSICGFQCEGGHRPLHGAFALEANSKLLKREPKGKKKAAKKAKKAKKKAAKKAKKAKKAKQQAAKAAVAAGGDPDDADTSAGSSGSDTD</sequence>
<gene>
    <name evidence="3" type="ORF">TWF694_004512</name>
</gene>
<feature type="compositionally biased region" description="Basic residues" evidence="1">
    <location>
        <begin position="168"/>
        <end position="196"/>
    </location>
</feature>
<proteinExistence type="predicted"/>
<keyword evidence="2" id="KW-0732">Signal</keyword>
<feature type="chain" id="PRO_5043541585" evidence="2">
    <location>
        <begin position="21"/>
        <end position="225"/>
    </location>
</feature>
<evidence type="ECO:0000256" key="2">
    <source>
        <dbReference type="SAM" id="SignalP"/>
    </source>
</evidence>
<comment type="caution">
    <text evidence="3">The sequence shown here is derived from an EMBL/GenBank/DDBJ whole genome shotgun (WGS) entry which is preliminary data.</text>
</comment>
<feature type="signal peptide" evidence="2">
    <location>
        <begin position="1"/>
        <end position="20"/>
    </location>
</feature>
<accession>A0AAV9WVN3</accession>
<dbReference type="Proteomes" id="UP001365542">
    <property type="component" value="Unassembled WGS sequence"/>
</dbReference>
<reference evidence="3 4" key="1">
    <citation type="submission" date="2019-10" db="EMBL/GenBank/DDBJ databases">
        <authorList>
            <person name="Palmer J.M."/>
        </authorList>
    </citation>
    <scope>NUCLEOTIDE SEQUENCE [LARGE SCALE GENOMIC DNA]</scope>
    <source>
        <strain evidence="3 4">TWF694</strain>
    </source>
</reference>
<organism evidence="3 4">
    <name type="scientific">Orbilia ellipsospora</name>
    <dbReference type="NCBI Taxonomy" id="2528407"/>
    <lineage>
        <taxon>Eukaryota</taxon>
        <taxon>Fungi</taxon>
        <taxon>Dikarya</taxon>
        <taxon>Ascomycota</taxon>
        <taxon>Pezizomycotina</taxon>
        <taxon>Orbiliomycetes</taxon>
        <taxon>Orbiliales</taxon>
        <taxon>Orbiliaceae</taxon>
        <taxon>Orbilia</taxon>
    </lineage>
</organism>
<evidence type="ECO:0000313" key="3">
    <source>
        <dbReference type="EMBL" id="KAK6527529.1"/>
    </source>
</evidence>